<keyword evidence="1" id="KW-1133">Transmembrane helix</keyword>
<comment type="caution">
    <text evidence="2">The sequence shown here is derived from an EMBL/GenBank/DDBJ whole genome shotgun (WGS) entry which is preliminary data.</text>
</comment>
<keyword evidence="3" id="KW-1185">Reference proteome</keyword>
<dbReference type="EMBL" id="JAVYJV010000020">
    <property type="protein sequence ID" value="KAK4343505.1"/>
    <property type="molecule type" value="Genomic_DNA"/>
</dbReference>
<accession>A0AAE1R1B5</accession>
<organism evidence="2 3">
    <name type="scientific">Anisodus tanguticus</name>
    <dbReference type="NCBI Taxonomy" id="243964"/>
    <lineage>
        <taxon>Eukaryota</taxon>
        <taxon>Viridiplantae</taxon>
        <taxon>Streptophyta</taxon>
        <taxon>Embryophyta</taxon>
        <taxon>Tracheophyta</taxon>
        <taxon>Spermatophyta</taxon>
        <taxon>Magnoliopsida</taxon>
        <taxon>eudicotyledons</taxon>
        <taxon>Gunneridae</taxon>
        <taxon>Pentapetalae</taxon>
        <taxon>asterids</taxon>
        <taxon>lamiids</taxon>
        <taxon>Solanales</taxon>
        <taxon>Solanaceae</taxon>
        <taxon>Solanoideae</taxon>
        <taxon>Hyoscyameae</taxon>
        <taxon>Anisodus</taxon>
    </lineage>
</organism>
<proteinExistence type="predicted"/>
<protein>
    <submittedName>
        <fullName evidence="2">Uncharacterized protein</fullName>
    </submittedName>
</protein>
<keyword evidence="1" id="KW-0812">Transmembrane</keyword>
<reference evidence="2" key="1">
    <citation type="submission" date="2023-12" db="EMBL/GenBank/DDBJ databases">
        <title>Genome assembly of Anisodus tanguticus.</title>
        <authorList>
            <person name="Wang Y.-J."/>
        </authorList>
    </citation>
    <scope>NUCLEOTIDE SEQUENCE</scope>
    <source>
        <strain evidence="2">KB-2021</strain>
        <tissue evidence="2">Leaf</tissue>
    </source>
</reference>
<evidence type="ECO:0000313" key="3">
    <source>
        <dbReference type="Proteomes" id="UP001291623"/>
    </source>
</evidence>
<name>A0AAE1R1B5_9SOLA</name>
<sequence length="62" mass="6606">MAVGSGWQAVVAYVNLATYYFIGLPIGCILGFKTSLQAAVEKAVDRLKEAGNRESEDLADSP</sequence>
<feature type="transmembrane region" description="Helical" evidence="1">
    <location>
        <begin position="12"/>
        <end position="32"/>
    </location>
</feature>
<keyword evidence="1" id="KW-0472">Membrane</keyword>
<gene>
    <name evidence="2" type="ORF">RND71_036599</name>
</gene>
<evidence type="ECO:0000313" key="2">
    <source>
        <dbReference type="EMBL" id="KAK4343505.1"/>
    </source>
</evidence>
<dbReference type="Proteomes" id="UP001291623">
    <property type="component" value="Unassembled WGS sequence"/>
</dbReference>
<evidence type="ECO:0000256" key="1">
    <source>
        <dbReference type="SAM" id="Phobius"/>
    </source>
</evidence>
<dbReference type="AlphaFoldDB" id="A0AAE1R1B5"/>